<accession>A0ABS4TXS4</accession>
<sequence length="320" mass="35801">MSFWSPGEVRVLFEAVSQAPSVHNIQPWVLELHDRNLLLFERWDHALPHHDPAGRDRLMSCGAALANLELAVRSLGWEIITTLFPDPQHPDQVAVVTPVRRQSHTESEWQMYQAIPHRRSQRFKFDGEPLSAEEIRAVEHAMHGERVGVRRVTGQAEASVVAKLCEHAAKVLHHDHRYLREMRSLTFDRGAARIGIPADRIAHGLFGGLVHGIDGVPDLDVLTARIAKECVLIVETVDDTKRDHVLAGAAIQRAWLTATHLDLAASLITQPLQLAEVRAGLSEQLQLPGFPHALLRVGRSHRVPEASPRRPYAEVVRGLR</sequence>
<gene>
    <name evidence="1" type="ORF">JOF56_009179</name>
</gene>
<dbReference type="PANTHER" id="PTHR23026">
    <property type="entry name" value="NADPH NITROREDUCTASE"/>
    <property type="match status" value="1"/>
</dbReference>
<dbReference type="Gene3D" id="3.40.109.10">
    <property type="entry name" value="NADH Oxidase"/>
    <property type="match status" value="1"/>
</dbReference>
<protein>
    <recommendedName>
        <fullName evidence="3">Nitroreductase</fullName>
    </recommendedName>
</protein>
<dbReference type="InterPro" id="IPR050627">
    <property type="entry name" value="Nitroreductase/BluB"/>
</dbReference>
<dbReference type="SUPFAM" id="SSF55469">
    <property type="entry name" value="FMN-dependent nitroreductase-like"/>
    <property type="match status" value="2"/>
</dbReference>
<evidence type="ECO:0000313" key="2">
    <source>
        <dbReference type="Proteomes" id="UP001519332"/>
    </source>
</evidence>
<keyword evidence="2" id="KW-1185">Reference proteome</keyword>
<proteinExistence type="predicted"/>
<name>A0ABS4TXS4_9PSEU</name>
<reference evidence="1 2" key="1">
    <citation type="submission" date="2021-03" db="EMBL/GenBank/DDBJ databases">
        <title>Sequencing the genomes of 1000 actinobacteria strains.</title>
        <authorList>
            <person name="Klenk H.-P."/>
        </authorList>
    </citation>
    <scope>NUCLEOTIDE SEQUENCE [LARGE SCALE GENOMIC DNA]</scope>
    <source>
        <strain evidence="1 2">DSM 46670</strain>
    </source>
</reference>
<organism evidence="1 2">
    <name type="scientific">Kibdelosporangium banguiense</name>
    <dbReference type="NCBI Taxonomy" id="1365924"/>
    <lineage>
        <taxon>Bacteria</taxon>
        <taxon>Bacillati</taxon>
        <taxon>Actinomycetota</taxon>
        <taxon>Actinomycetes</taxon>
        <taxon>Pseudonocardiales</taxon>
        <taxon>Pseudonocardiaceae</taxon>
        <taxon>Kibdelosporangium</taxon>
    </lineage>
</organism>
<dbReference type="RefSeq" id="WP_209645714.1">
    <property type="nucleotide sequence ID" value="NZ_JAGINW010000001.1"/>
</dbReference>
<dbReference type="EMBL" id="JAGINW010000001">
    <property type="protein sequence ID" value="MBP2328794.1"/>
    <property type="molecule type" value="Genomic_DNA"/>
</dbReference>
<dbReference type="NCBIfam" id="NF047509">
    <property type="entry name" value="Rv3131_FMN_oxido"/>
    <property type="match status" value="1"/>
</dbReference>
<comment type="caution">
    <text evidence="1">The sequence shown here is derived from an EMBL/GenBank/DDBJ whole genome shotgun (WGS) entry which is preliminary data.</text>
</comment>
<dbReference type="Proteomes" id="UP001519332">
    <property type="component" value="Unassembled WGS sequence"/>
</dbReference>
<dbReference type="PANTHER" id="PTHR23026:SF123">
    <property type="entry name" value="NAD(P)H NITROREDUCTASE RV3131-RELATED"/>
    <property type="match status" value="1"/>
</dbReference>
<evidence type="ECO:0000313" key="1">
    <source>
        <dbReference type="EMBL" id="MBP2328794.1"/>
    </source>
</evidence>
<evidence type="ECO:0008006" key="3">
    <source>
        <dbReference type="Google" id="ProtNLM"/>
    </source>
</evidence>
<dbReference type="InterPro" id="IPR000415">
    <property type="entry name" value="Nitroreductase-like"/>
</dbReference>